<name>A0AAV4WAF9_9ARAC</name>
<gene>
    <name evidence="2" type="ORF">CDAR_384751</name>
</gene>
<proteinExistence type="predicted"/>
<keyword evidence="1" id="KW-0812">Transmembrane</keyword>
<reference evidence="2 3" key="1">
    <citation type="submission" date="2021-06" db="EMBL/GenBank/DDBJ databases">
        <title>Caerostris darwini draft genome.</title>
        <authorList>
            <person name="Kono N."/>
            <person name="Arakawa K."/>
        </authorList>
    </citation>
    <scope>NUCLEOTIDE SEQUENCE [LARGE SCALE GENOMIC DNA]</scope>
</reference>
<keyword evidence="3" id="KW-1185">Reference proteome</keyword>
<feature type="transmembrane region" description="Helical" evidence="1">
    <location>
        <begin position="48"/>
        <end position="72"/>
    </location>
</feature>
<keyword evidence="1" id="KW-1133">Transmembrane helix</keyword>
<organism evidence="2 3">
    <name type="scientific">Caerostris darwini</name>
    <dbReference type="NCBI Taxonomy" id="1538125"/>
    <lineage>
        <taxon>Eukaryota</taxon>
        <taxon>Metazoa</taxon>
        <taxon>Ecdysozoa</taxon>
        <taxon>Arthropoda</taxon>
        <taxon>Chelicerata</taxon>
        <taxon>Arachnida</taxon>
        <taxon>Araneae</taxon>
        <taxon>Araneomorphae</taxon>
        <taxon>Entelegynae</taxon>
        <taxon>Araneoidea</taxon>
        <taxon>Araneidae</taxon>
        <taxon>Caerostris</taxon>
    </lineage>
</organism>
<dbReference type="EMBL" id="BPLQ01014465">
    <property type="protein sequence ID" value="GIY79915.1"/>
    <property type="molecule type" value="Genomic_DNA"/>
</dbReference>
<evidence type="ECO:0000313" key="2">
    <source>
        <dbReference type="EMBL" id="GIY79915.1"/>
    </source>
</evidence>
<dbReference type="Proteomes" id="UP001054837">
    <property type="component" value="Unassembled WGS sequence"/>
</dbReference>
<comment type="caution">
    <text evidence="2">The sequence shown here is derived from an EMBL/GenBank/DDBJ whole genome shotgun (WGS) entry which is preliminary data.</text>
</comment>
<evidence type="ECO:0000313" key="3">
    <source>
        <dbReference type="Proteomes" id="UP001054837"/>
    </source>
</evidence>
<protein>
    <submittedName>
        <fullName evidence="2">Uncharacterized protein</fullName>
    </submittedName>
</protein>
<dbReference type="AlphaFoldDB" id="A0AAV4WAF9"/>
<accession>A0AAV4WAF9</accession>
<keyword evidence="1" id="KW-0472">Membrane</keyword>
<evidence type="ECO:0000256" key="1">
    <source>
        <dbReference type="SAM" id="Phobius"/>
    </source>
</evidence>
<sequence length="103" mass="11665">MFAQVGCGVGHPGLNHKSKIYFQLSVVSMAKVRREAIRQVRNGGHHRILTGLSAMMGLLTRIHSFYLLFIGLRFRKIVFSKELDEFIIQREGVAALRIKRAGN</sequence>